<feature type="domain" description="Photolyase/cryptochrome alpha/beta" evidence="11">
    <location>
        <begin position="6"/>
        <end position="135"/>
    </location>
</feature>
<evidence type="ECO:0000256" key="6">
    <source>
        <dbReference type="ARBA" id="ARBA00022991"/>
    </source>
</evidence>
<dbReference type="PANTHER" id="PTHR11455:SF9">
    <property type="entry name" value="CRYPTOCHROME CIRCADIAN CLOCK 5 ISOFORM X1"/>
    <property type="match status" value="1"/>
</dbReference>
<dbReference type="InterPro" id="IPR018394">
    <property type="entry name" value="DNA_photolyase_1_CS_C"/>
</dbReference>
<comment type="similarity">
    <text evidence="10">Belongs to the DNA photolyase family.</text>
</comment>
<dbReference type="Pfam" id="PF00875">
    <property type="entry name" value="DNA_photolyase"/>
    <property type="match status" value="1"/>
</dbReference>
<dbReference type="PRINTS" id="PR00147">
    <property type="entry name" value="DNAPHOTLYASE"/>
</dbReference>
<evidence type="ECO:0000256" key="4">
    <source>
        <dbReference type="ARBA" id="ARBA00022630"/>
    </source>
</evidence>
<dbReference type="GO" id="GO:0009416">
    <property type="term" value="P:response to light stimulus"/>
    <property type="evidence" value="ECO:0007669"/>
    <property type="project" value="TreeGrafter"/>
</dbReference>
<dbReference type="PROSITE" id="PS51645">
    <property type="entry name" value="PHR_CRY_ALPHA_BETA"/>
    <property type="match status" value="1"/>
</dbReference>
<evidence type="ECO:0000256" key="1">
    <source>
        <dbReference type="ARBA" id="ARBA00001932"/>
    </source>
</evidence>
<evidence type="ECO:0000256" key="3">
    <source>
        <dbReference type="ARBA" id="ARBA00014046"/>
    </source>
</evidence>
<proteinExistence type="inferred from homology"/>
<keyword evidence="12" id="KW-0456">Lyase</keyword>
<dbReference type="AlphaFoldDB" id="A0A4S2GY67"/>
<dbReference type="Gene3D" id="1.25.40.80">
    <property type="match status" value="1"/>
</dbReference>
<feature type="site" description="Electron transfer via tryptophanyl radical" evidence="9">
    <location>
        <position position="364"/>
    </location>
</feature>
<dbReference type="InterPro" id="IPR006050">
    <property type="entry name" value="DNA_photolyase_N"/>
</dbReference>
<feature type="site" description="Electron transfer via tryptophanyl radical" evidence="9">
    <location>
        <position position="311"/>
    </location>
</feature>
<comment type="catalytic activity">
    <reaction evidence="7">
        <text>cyclobutadipyrimidine (in DNA) = 2 pyrimidine residues (in DNA).</text>
        <dbReference type="EC" id="4.1.99.3"/>
    </reaction>
</comment>
<dbReference type="PROSITE" id="PS00394">
    <property type="entry name" value="DNA_PHOTOLYASES_1_1"/>
    <property type="match status" value="1"/>
</dbReference>
<gene>
    <name evidence="12" type="ORF">E5163_13630</name>
</gene>
<dbReference type="Gene3D" id="1.10.579.10">
    <property type="entry name" value="DNA Cyclobutane Dipyrimidine Photolyase, subunit A, domain 3"/>
    <property type="match status" value="1"/>
</dbReference>
<protein>
    <recommendedName>
        <fullName evidence="3">Deoxyribodipyrimidine photo-lyase</fullName>
        <ecNumber evidence="2">4.1.99.3</ecNumber>
    </recommendedName>
</protein>
<dbReference type="Pfam" id="PF03441">
    <property type="entry name" value="FAD_binding_7"/>
    <property type="match status" value="1"/>
</dbReference>
<evidence type="ECO:0000256" key="5">
    <source>
        <dbReference type="ARBA" id="ARBA00022827"/>
    </source>
</evidence>
<evidence type="ECO:0000256" key="2">
    <source>
        <dbReference type="ARBA" id="ARBA00013149"/>
    </source>
</evidence>
<dbReference type="InterPro" id="IPR014729">
    <property type="entry name" value="Rossmann-like_a/b/a_fold"/>
</dbReference>
<comment type="cofactor">
    <cofactor evidence="1">
        <name>(6R)-5,10-methylene-5,6,7,8-tetrahydrofolate</name>
        <dbReference type="ChEBI" id="CHEBI:15636"/>
    </cofactor>
</comment>
<dbReference type="SUPFAM" id="SSF48173">
    <property type="entry name" value="Cryptochrome/photolyase FAD-binding domain"/>
    <property type="match status" value="1"/>
</dbReference>
<sequence>MTEPREPVIVWFRQDLRLSDNPALLAARDSDRPVLPVFILDLESPGAWAPGPASLWWLHHSLESLSRDLEETGARLWLGKGKADEIIPALAREVQASAVYWNRRYEPWAIARDSRLKSALKQDGVEVRSFNAGLLIEPWDISTNEGKPYRVYTPFWKSLKAKGDPRAPGPRVERLDFYGGAPESDALSDWNLLPAKPDWAGGLRETWTPGEAGAHTRLETFLDERIADYDSARNRPGIAGTSGLSAHLHHGEISPHQVWHAVKARAGGSLSKGEDSFLSEIGWREFCYNLLYHFPEFPEENYQDKFDAFPWKENEDALTAWKKGLTGYPIVDAGMRQLWETGWMHNRVRMIAGSFLVKDLMIDWRRGEDWFWHTLVDADLANNAAGWQWIAGSGADAAPFFRIFNPVSQGEKFDAQGRYVRRWVPEIAGLPDAFIHKPWEADRETLRKAGVTLGKTYPRPIVDHKQARERALEAWNEIKDAA</sequence>
<dbReference type="Gene3D" id="3.40.50.620">
    <property type="entry name" value="HUPs"/>
    <property type="match status" value="1"/>
</dbReference>
<comment type="cofactor">
    <cofactor evidence="8">
        <name>FAD</name>
        <dbReference type="ChEBI" id="CHEBI:57692"/>
    </cofactor>
    <text evidence="8">Binds 1 FAD per subunit.</text>
</comment>
<dbReference type="GO" id="GO:0003677">
    <property type="term" value="F:DNA binding"/>
    <property type="evidence" value="ECO:0007669"/>
    <property type="project" value="TreeGrafter"/>
</dbReference>
<dbReference type="SUPFAM" id="SSF52425">
    <property type="entry name" value="Cryptochrome/photolyase, N-terminal domain"/>
    <property type="match status" value="1"/>
</dbReference>
<dbReference type="InterPro" id="IPR036134">
    <property type="entry name" value="Crypto/Photolyase_FAD-like_sf"/>
</dbReference>
<dbReference type="FunFam" id="1.10.579.10:FF:000003">
    <property type="entry name" value="Deoxyribodipyrimidine photo-lyase"/>
    <property type="match status" value="1"/>
</dbReference>
<dbReference type="InterPro" id="IPR002081">
    <property type="entry name" value="Cryptochrome/DNA_photolyase_1"/>
</dbReference>
<comment type="caution">
    <text evidence="12">The sequence shown here is derived from an EMBL/GenBank/DDBJ whole genome shotgun (WGS) entry which is preliminary data.</text>
</comment>
<evidence type="ECO:0000256" key="10">
    <source>
        <dbReference type="RuleBase" id="RU004182"/>
    </source>
</evidence>
<dbReference type="EC" id="4.1.99.3" evidence="2"/>
<organism evidence="12 13">
    <name type="scientific">Marinicauda algicola</name>
    <dbReference type="NCBI Taxonomy" id="2029849"/>
    <lineage>
        <taxon>Bacteria</taxon>
        <taxon>Pseudomonadati</taxon>
        <taxon>Pseudomonadota</taxon>
        <taxon>Alphaproteobacteria</taxon>
        <taxon>Maricaulales</taxon>
        <taxon>Maricaulaceae</taxon>
        <taxon>Marinicauda</taxon>
    </lineage>
</organism>
<evidence type="ECO:0000256" key="7">
    <source>
        <dbReference type="ARBA" id="ARBA00033999"/>
    </source>
</evidence>
<dbReference type="GO" id="GO:0000719">
    <property type="term" value="P:photoreactive repair"/>
    <property type="evidence" value="ECO:0007669"/>
    <property type="project" value="UniProtKB-ARBA"/>
</dbReference>
<evidence type="ECO:0000313" key="12">
    <source>
        <dbReference type="EMBL" id="TGY88004.1"/>
    </source>
</evidence>
<dbReference type="GO" id="GO:0003904">
    <property type="term" value="F:deoxyribodipyrimidine photo-lyase activity"/>
    <property type="evidence" value="ECO:0007669"/>
    <property type="project" value="UniProtKB-EC"/>
</dbReference>
<keyword evidence="4 8" id="KW-0285">Flavoprotein</keyword>
<keyword evidence="6 10" id="KW-0157">Chromophore</keyword>
<evidence type="ECO:0000313" key="13">
    <source>
        <dbReference type="Proteomes" id="UP000308054"/>
    </source>
</evidence>
<keyword evidence="13" id="KW-1185">Reference proteome</keyword>
<feature type="binding site" evidence="8">
    <location>
        <begin position="377"/>
        <end position="379"/>
    </location>
    <ligand>
        <name>FAD</name>
        <dbReference type="ChEBI" id="CHEBI:57692"/>
    </ligand>
</feature>
<feature type="site" description="Electron transfer via tryptophanyl radical" evidence="9">
    <location>
        <position position="387"/>
    </location>
</feature>
<name>A0A4S2GY67_9PROT</name>
<dbReference type="PANTHER" id="PTHR11455">
    <property type="entry name" value="CRYPTOCHROME"/>
    <property type="match status" value="1"/>
</dbReference>
<evidence type="ECO:0000256" key="9">
    <source>
        <dbReference type="PIRSR" id="PIRSR602081-2"/>
    </source>
</evidence>
<feature type="binding site" evidence="8">
    <location>
        <position position="229"/>
    </location>
    <ligand>
        <name>FAD</name>
        <dbReference type="ChEBI" id="CHEBI:57692"/>
    </ligand>
</feature>
<keyword evidence="5 8" id="KW-0274">FAD</keyword>
<dbReference type="GO" id="GO:0071949">
    <property type="term" value="F:FAD binding"/>
    <property type="evidence" value="ECO:0007669"/>
    <property type="project" value="TreeGrafter"/>
</dbReference>
<evidence type="ECO:0000259" key="11">
    <source>
        <dbReference type="PROSITE" id="PS51645"/>
    </source>
</evidence>
<feature type="binding site" evidence="8">
    <location>
        <begin position="241"/>
        <end position="245"/>
    </location>
    <ligand>
        <name>FAD</name>
        <dbReference type="ChEBI" id="CHEBI:57692"/>
    </ligand>
</feature>
<evidence type="ECO:0000256" key="8">
    <source>
        <dbReference type="PIRSR" id="PIRSR602081-1"/>
    </source>
</evidence>
<feature type="binding site" evidence="8">
    <location>
        <position position="277"/>
    </location>
    <ligand>
        <name>FAD</name>
        <dbReference type="ChEBI" id="CHEBI:57692"/>
    </ligand>
</feature>
<dbReference type="Proteomes" id="UP000308054">
    <property type="component" value="Unassembled WGS sequence"/>
</dbReference>
<dbReference type="InterPro" id="IPR036155">
    <property type="entry name" value="Crypto/Photolyase_N_sf"/>
</dbReference>
<dbReference type="OrthoDB" id="9772484at2"/>
<dbReference type="InterPro" id="IPR005101">
    <property type="entry name" value="Cryptochr/Photolyase_FAD-bd"/>
</dbReference>
<dbReference type="EMBL" id="SRXW01000004">
    <property type="protein sequence ID" value="TGY88004.1"/>
    <property type="molecule type" value="Genomic_DNA"/>
</dbReference>
<accession>A0A4S2GY67</accession>
<reference evidence="12 13" key="1">
    <citation type="journal article" date="2017" name="Int. J. Syst. Evol. Microbiol.">
        <title>Marinicauda algicola sp. nov., isolated from a marine red alga Rhodosorus marinus.</title>
        <authorList>
            <person name="Jeong S.E."/>
            <person name="Jeon S.H."/>
            <person name="Chun B.H."/>
            <person name="Kim D.W."/>
            <person name="Jeon C.O."/>
        </authorList>
    </citation>
    <scope>NUCLEOTIDE SEQUENCE [LARGE SCALE GENOMIC DNA]</scope>
    <source>
        <strain evidence="12 13">JCM 31718</strain>
    </source>
</reference>